<sequence length="118" mass="13218">MSELNSLENVLAELRPLLLKPEEGRTGTENEYSGRNYRVEDVYLDAESFGRPLLVILYTSEMSPGCTFGYRIAAEDLIPDLEASLQTTIVWANFLEHVEGSAEGLPKECSTEAINWTM</sequence>
<reference evidence="1 3" key="1">
    <citation type="submission" date="2014-03" db="EMBL/GenBank/DDBJ databases">
        <title>Complete genome sequence of the Radio-Resistant Rubrobacter radiotolerans RSPS-4.</title>
        <authorList>
            <person name="Egas C.C."/>
            <person name="Barroso C.C."/>
            <person name="Froufe H.J.C."/>
            <person name="Pacheco J.J."/>
            <person name="Albuquerque L.L."/>
            <person name="da Costa M.M.S."/>
        </authorList>
    </citation>
    <scope>NUCLEOTIDE SEQUENCE [LARGE SCALE GENOMIC DNA]</scope>
    <source>
        <strain evidence="1 3">RSPS-4</strain>
    </source>
</reference>
<dbReference type="RefSeq" id="WP_038680748.1">
    <property type="nucleotide sequence ID" value="NZ_CP007514.1"/>
</dbReference>
<reference evidence="2" key="2">
    <citation type="submission" date="2023-11" db="EMBL/GenBank/DDBJ databases">
        <title>MicrobeMod: A computational toolkit for identifying prokaryotic methylation and restriction-modification with nanopore sequencing.</title>
        <authorList>
            <person name="Crits-Christoph A."/>
            <person name="Kang S.C."/>
            <person name="Lee H."/>
            <person name="Ostrov N."/>
        </authorList>
    </citation>
    <scope>NUCLEOTIDE SEQUENCE</scope>
    <source>
        <strain evidence="2">ATCC 51242</strain>
    </source>
</reference>
<keyword evidence="3" id="KW-1185">Reference proteome</keyword>
<dbReference type="STRING" id="42256.RradSPS_0698"/>
<proteinExistence type="predicted"/>
<dbReference type="Proteomes" id="UP000025229">
    <property type="component" value="Chromosome"/>
</dbReference>
<evidence type="ECO:0000313" key="1">
    <source>
        <dbReference type="EMBL" id="AHY45981.1"/>
    </source>
</evidence>
<evidence type="ECO:0000313" key="3">
    <source>
        <dbReference type="Proteomes" id="UP000025229"/>
    </source>
</evidence>
<organism evidence="1 3">
    <name type="scientific">Rubrobacter radiotolerans</name>
    <name type="common">Arthrobacter radiotolerans</name>
    <dbReference type="NCBI Taxonomy" id="42256"/>
    <lineage>
        <taxon>Bacteria</taxon>
        <taxon>Bacillati</taxon>
        <taxon>Actinomycetota</taxon>
        <taxon>Rubrobacteria</taxon>
        <taxon>Rubrobacterales</taxon>
        <taxon>Rubrobacteraceae</taxon>
        <taxon>Rubrobacter</taxon>
    </lineage>
</organism>
<name>A0A023X1A2_RUBRA</name>
<dbReference type="HOGENOM" id="CLU_2071400_0_0_11"/>
<dbReference type="AlphaFoldDB" id="A0A023X1A2"/>
<dbReference type="KEGG" id="rrd:RradSPS_0698"/>
<dbReference type="Proteomes" id="UP001281130">
    <property type="component" value="Unassembled WGS sequence"/>
</dbReference>
<protein>
    <submittedName>
        <fullName evidence="1">Uncharacterized protein</fullName>
    </submittedName>
</protein>
<dbReference type="EMBL" id="CP007514">
    <property type="protein sequence ID" value="AHY45981.1"/>
    <property type="molecule type" value="Genomic_DNA"/>
</dbReference>
<evidence type="ECO:0000313" key="2">
    <source>
        <dbReference type="EMBL" id="MDX5893393.1"/>
    </source>
</evidence>
<gene>
    <name evidence="1" type="ORF">RradSPS_0698</name>
    <name evidence="2" type="ORF">SIL72_05050</name>
</gene>
<dbReference type="EMBL" id="JAWXXX010000001">
    <property type="protein sequence ID" value="MDX5893393.1"/>
    <property type="molecule type" value="Genomic_DNA"/>
</dbReference>
<accession>A0A023X1A2</accession>